<dbReference type="InterPro" id="IPR046848">
    <property type="entry name" value="E_motif"/>
</dbReference>
<dbReference type="Proteomes" id="UP000001514">
    <property type="component" value="Unassembled WGS sequence"/>
</dbReference>
<dbReference type="Gene3D" id="1.25.40.10">
    <property type="entry name" value="Tetratricopeptide repeat domain"/>
    <property type="match status" value="4"/>
</dbReference>
<name>D8QP85_SELML</name>
<proteinExistence type="predicted"/>
<dbReference type="KEGG" id="smo:SELMODRAFT_73641"/>
<dbReference type="STRING" id="88036.D8QP85"/>
<protein>
    <recommendedName>
        <fullName evidence="5">Pentacotripeptide-repeat region of PRORP domain-containing protein</fullName>
    </recommendedName>
</protein>
<dbReference type="PROSITE" id="PS51375">
    <property type="entry name" value="PPR"/>
    <property type="match status" value="4"/>
</dbReference>
<evidence type="ECO:0000313" key="3">
    <source>
        <dbReference type="EMBL" id="EFJ38236.1"/>
    </source>
</evidence>
<gene>
    <name evidence="3" type="ORF">SELMODRAFT_73641</name>
</gene>
<evidence type="ECO:0000256" key="1">
    <source>
        <dbReference type="ARBA" id="ARBA00022737"/>
    </source>
</evidence>
<dbReference type="InParanoid" id="D8QP85"/>
<dbReference type="eggNOG" id="KOG4197">
    <property type="taxonomic scope" value="Eukaryota"/>
</dbReference>
<keyword evidence="4" id="KW-1185">Reference proteome</keyword>
<keyword evidence="1" id="KW-0677">Repeat</keyword>
<evidence type="ECO:0000313" key="4">
    <source>
        <dbReference type="Proteomes" id="UP000001514"/>
    </source>
</evidence>
<feature type="repeat" description="PPR" evidence="2">
    <location>
        <begin position="22"/>
        <end position="52"/>
    </location>
</feature>
<dbReference type="Pfam" id="PF01535">
    <property type="entry name" value="PPR"/>
    <property type="match status" value="4"/>
</dbReference>
<reference evidence="3 4" key="1">
    <citation type="journal article" date="2011" name="Science">
        <title>The Selaginella genome identifies genetic changes associated with the evolution of vascular plants.</title>
        <authorList>
            <person name="Banks J.A."/>
            <person name="Nishiyama T."/>
            <person name="Hasebe M."/>
            <person name="Bowman J.L."/>
            <person name="Gribskov M."/>
            <person name="dePamphilis C."/>
            <person name="Albert V.A."/>
            <person name="Aono N."/>
            <person name="Aoyama T."/>
            <person name="Ambrose B.A."/>
            <person name="Ashton N.W."/>
            <person name="Axtell M.J."/>
            <person name="Barker E."/>
            <person name="Barker M.S."/>
            <person name="Bennetzen J.L."/>
            <person name="Bonawitz N.D."/>
            <person name="Chapple C."/>
            <person name="Cheng C."/>
            <person name="Correa L.G."/>
            <person name="Dacre M."/>
            <person name="DeBarry J."/>
            <person name="Dreyer I."/>
            <person name="Elias M."/>
            <person name="Engstrom E.M."/>
            <person name="Estelle M."/>
            <person name="Feng L."/>
            <person name="Finet C."/>
            <person name="Floyd S.K."/>
            <person name="Frommer W.B."/>
            <person name="Fujita T."/>
            <person name="Gramzow L."/>
            <person name="Gutensohn M."/>
            <person name="Harholt J."/>
            <person name="Hattori M."/>
            <person name="Heyl A."/>
            <person name="Hirai T."/>
            <person name="Hiwatashi Y."/>
            <person name="Ishikawa M."/>
            <person name="Iwata M."/>
            <person name="Karol K.G."/>
            <person name="Koehler B."/>
            <person name="Kolukisaoglu U."/>
            <person name="Kubo M."/>
            <person name="Kurata T."/>
            <person name="Lalonde S."/>
            <person name="Li K."/>
            <person name="Li Y."/>
            <person name="Litt A."/>
            <person name="Lyons E."/>
            <person name="Manning G."/>
            <person name="Maruyama T."/>
            <person name="Michael T.P."/>
            <person name="Mikami K."/>
            <person name="Miyazaki S."/>
            <person name="Morinaga S."/>
            <person name="Murata T."/>
            <person name="Mueller-Roeber B."/>
            <person name="Nelson D.R."/>
            <person name="Obara M."/>
            <person name="Oguri Y."/>
            <person name="Olmstead R.G."/>
            <person name="Onodera N."/>
            <person name="Petersen B.L."/>
            <person name="Pils B."/>
            <person name="Prigge M."/>
            <person name="Rensing S.A."/>
            <person name="Riano-Pachon D.M."/>
            <person name="Roberts A.W."/>
            <person name="Sato Y."/>
            <person name="Scheller H.V."/>
            <person name="Schulz B."/>
            <person name="Schulz C."/>
            <person name="Shakirov E.V."/>
            <person name="Shibagaki N."/>
            <person name="Shinohara N."/>
            <person name="Shippen D.E."/>
            <person name="Soerensen I."/>
            <person name="Sotooka R."/>
            <person name="Sugimoto N."/>
            <person name="Sugita M."/>
            <person name="Sumikawa N."/>
            <person name="Tanurdzic M."/>
            <person name="Theissen G."/>
            <person name="Ulvskov P."/>
            <person name="Wakazuki S."/>
            <person name="Weng J.K."/>
            <person name="Willats W.W."/>
            <person name="Wipf D."/>
            <person name="Wolf P.G."/>
            <person name="Yang L."/>
            <person name="Zimmer A.D."/>
            <person name="Zhu Q."/>
            <person name="Mitros T."/>
            <person name="Hellsten U."/>
            <person name="Loque D."/>
            <person name="Otillar R."/>
            <person name="Salamov A."/>
            <person name="Schmutz J."/>
            <person name="Shapiro H."/>
            <person name="Lindquist E."/>
            <person name="Lucas S."/>
            <person name="Rokhsar D."/>
            <person name="Grigoriev I.V."/>
        </authorList>
    </citation>
    <scope>NUCLEOTIDE SEQUENCE [LARGE SCALE GENOMIC DNA]</scope>
</reference>
<accession>D8QP85</accession>
<dbReference type="Gramene" id="EFJ38236">
    <property type="protein sequence ID" value="EFJ38236"/>
    <property type="gene ID" value="SELMODRAFT_73641"/>
</dbReference>
<dbReference type="GO" id="GO:0003723">
    <property type="term" value="F:RNA binding"/>
    <property type="evidence" value="ECO:0007669"/>
    <property type="project" value="InterPro"/>
</dbReference>
<feature type="repeat" description="PPR" evidence="2">
    <location>
        <begin position="94"/>
        <end position="128"/>
    </location>
</feature>
<dbReference type="InterPro" id="IPR011990">
    <property type="entry name" value="TPR-like_helical_dom_sf"/>
</dbReference>
<dbReference type="Pfam" id="PF13041">
    <property type="entry name" value="PPR_2"/>
    <property type="match status" value="3"/>
</dbReference>
<dbReference type="PANTHER" id="PTHR47926">
    <property type="entry name" value="PENTATRICOPEPTIDE REPEAT-CONTAINING PROTEIN"/>
    <property type="match status" value="1"/>
</dbReference>
<evidence type="ECO:0008006" key="5">
    <source>
        <dbReference type="Google" id="ProtNLM"/>
    </source>
</evidence>
<dbReference type="FunFam" id="1.25.40.10:FF:000031">
    <property type="entry name" value="Pentatricopeptide repeat-containing protein mitochondrial"/>
    <property type="match status" value="1"/>
</dbReference>
<dbReference type="FunFam" id="1.25.40.10:FF:000090">
    <property type="entry name" value="Pentatricopeptide repeat-containing protein, chloroplastic"/>
    <property type="match status" value="1"/>
</dbReference>
<dbReference type="AlphaFoldDB" id="D8QP85"/>
<dbReference type="EMBL" id="GL377565">
    <property type="protein sequence ID" value="EFJ38236.1"/>
    <property type="molecule type" value="Genomic_DNA"/>
</dbReference>
<evidence type="ECO:0000256" key="2">
    <source>
        <dbReference type="PROSITE-ProRule" id="PRU00708"/>
    </source>
</evidence>
<dbReference type="InterPro" id="IPR002885">
    <property type="entry name" value="PPR_rpt"/>
</dbReference>
<dbReference type="InterPro" id="IPR046960">
    <property type="entry name" value="PPR_At4g14850-like_plant"/>
</dbReference>
<dbReference type="NCBIfam" id="TIGR00756">
    <property type="entry name" value="PPR"/>
    <property type="match status" value="4"/>
</dbReference>
<feature type="repeat" description="PPR" evidence="2">
    <location>
        <begin position="195"/>
        <end position="229"/>
    </location>
</feature>
<dbReference type="Pfam" id="PF20431">
    <property type="entry name" value="E_motif"/>
    <property type="match status" value="1"/>
</dbReference>
<sequence>MYGKCGSMADARKIFDRMQRPDVVSLTSLVLGYAENGEAQEALRLFQLMKGGCEPNARTFVAGLKACSSLAAREEAKKTMAIHSRAARAKHDSDNFIANTLVDAYAKCGSLPDSQRVFDRISRRDVVSWTALILGHAESDHPQVALELFSGLEDCYVNSLTFWDLFVANSLVDMYAKCGSMVDSRRVFDGMRRHDVVSWNSLISGYADNDQGEAALELFVPMELEGCAHDSRTFLASLKACGCVGALDIGRTLHGKIRELGLDSDVVIATSLVDFYGKCGSMVDAEQVFSSIVTKDIVAWNALLTGYSRQGDTEALFQAFDRMMASRPRVRPDGVTFLCVLTACSHSGLVEQGKRYFEAMKSIHGLDPGMEHYHCLVDILGRSNRLEEAVAMVKEMPVVANIVSWTTVLSACQKWKNIEVAKVAFDALLELDEEQPAARVLMANIYGSVGMWDAKARVLQEA</sequence>
<dbReference type="GO" id="GO:0009451">
    <property type="term" value="P:RNA modification"/>
    <property type="evidence" value="ECO:0007669"/>
    <property type="project" value="InterPro"/>
</dbReference>
<feature type="repeat" description="PPR" evidence="2">
    <location>
        <begin position="296"/>
        <end position="330"/>
    </location>
</feature>
<organism evidence="4">
    <name type="scientific">Selaginella moellendorffii</name>
    <name type="common">Spikemoss</name>
    <dbReference type="NCBI Taxonomy" id="88036"/>
    <lineage>
        <taxon>Eukaryota</taxon>
        <taxon>Viridiplantae</taxon>
        <taxon>Streptophyta</taxon>
        <taxon>Embryophyta</taxon>
        <taxon>Tracheophyta</taxon>
        <taxon>Lycopodiopsida</taxon>
        <taxon>Selaginellales</taxon>
        <taxon>Selaginellaceae</taxon>
        <taxon>Selaginella</taxon>
    </lineage>
</organism>
<dbReference type="HOGENOM" id="CLU_002706_0_6_1"/>